<protein>
    <recommendedName>
        <fullName evidence="1">Ig-like domain-containing protein</fullName>
    </recommendedName>
</protein>
<sequence>MELCPLTKLLCFVNCSRELRIPSKTTSKSSIHSTALPSEGPTITGLQSHYRTGELLSISCTSGHARPAASLAWYVNGEPASPLALMPMERIRHDDGLETSSLGLNFVLGEEHFREDVIKVKVSFGALFPNNIPRFVFIHLRRLSLPSYYCTRVFFLGKIFTYLHTF</sequence>
<accession>A0ABQ7QN42</accession>
<dbReference type="PANTHER" id="PTHR21261:SF15">
    <property type="entry name" value="BEATEN PATH IIIA, ISOFORM D-RELATED"/>
    <property type="match status" value="1"/>
</dbReference>
<proteinExistence type="predicted"/>
<feature type="domain" description="Ig-like" evidence="1">
    <location>
        <begin position="41"/>
        <end position="77"/>
    </location>
</feature>
<dbReference type="Proteomes" id="UP000823941">
    <property type="component" value="Chromosome 12"/>
</dbReference>
<dbReference type="Gene3D" id="2.60.40.10">
    <property type="entry name" value="Immunoglobulins"/>
    <property type="match status" value="1"/>
</dbReference>
<keyword evidence="3" id="KW-1185">Reference proteome</keyword>
<gene>
    <name evidence="2" type="ORF">JYU34_009080</name>
</gene>
<dbReference type="PANTHER" id="PTHR21261">
    <property type="entry name" value="BEAT PROTEIN"/>
    <property type="match status" value="1"/>
</dbReference>
<dbReference type="EMBL" id="JAHIBW010000012">
    <property type="protein sequence ID" value="KAG7306443.1"/>
    <property type="molecule type" value="Genomic_DNA"/>
</dbReference>
<evidence type="ECO:0000313" key="2">
    <source>
        <dbReference type="EMBL" id="KAG7306443.1"/>
    </source>
</evidence>
<comment type="caution">
    <text evidence="2">The sequence shown here is derived from an EMBL/GenBank/DDBJ whole genome shotgun (WGS) entry which is preliminary data.</text>
</comment>
<evidence type="ECO:0000313" key="3">
    <source>
        <dbReference type="Proteomes" id="UP000823941"/>
    </source>
</evidence>
<name>A0ABQ7QN42_PLUXY</name>
<evidence type="ECO:0000259" key="1">
    <source>
        <dbReference type="PROSITE" id="PS50835"/>
    </source>
</evidence>
<dbReference type="InterPro" id="IPR013783">
    <property type="entry name" value="Ig-like_fold"/>
</dbReference>
<dbReference type="PROSITE" id="PS50835">
    <property type="entry name" value="IG_LIKE"/>
    <property type="match status" value="1"/>
</dbReference>
<organism evidence="2 3">
    <name type="scientific">Plutella xylostella</name>
    <name type="common">Diamondback moth</name>
    <name type="synonym">Plutella maculipennis</name>
    <dbReference type="NCBI Taxonomy" id="51655"/>
    <lineage>
        <taxon>Eukaryota</taxon>
        <taxon>Metazoa</taxon>
        <taxon>Ecdysozoa</taxon>
        <taxon>Arthropoda</taxon>
        <taxon>Hexapoda</taxon>
        <taxon>Insecta</taxon>
        <taxon>Pterygota</taxon>
        <taxon>Neoptera</taxon>
        <taxon>Endopterygota</taxon>
        <taxon>Lepidoptera</taxon>
        <taxon>Glossata</taxon>
        <taxon>Ditrysia</taxon>
        <taxon>Yponomeutoidea</taxon>
        <taxon>Plutellidae</taxon>
        <taxon>Plutella</taxon>
    </lineage>
</organism>
<dbReference type="InterPro" id="IPR007110">
    <property type="entry name" value="Ig-like_dom"/>
</dbReference>
<reference evidence="2 3" key="1">
    <citation type="submission" date="2021-06" db="EMBL/GenBank/DDBJ databases">
        <title>A haploid diamondback moth (Plutella xylostella L.) genome assembly resolves 31 chromosomes and identifies a diamide resistance mutation.</title>
        <authorList>
            <person name="Ward C.M."/>
            <person name="Perry K.D."/>
            <person name="Baker G."/>
            <person name="Powis K."/>
            <person name="Heckel D.G."/>
            <person name="Baxter S.W."/>
        </authorList>
    </citation>
    <scope>NUCLEOTIDE SEQUENCE [LARGE SCALE GENOMIC DNA]</scope>
    <source>
        <strain evidence="2 3">LV</strain>
        <tissue evidence="2">Single pupa</tissue>
    </source>
</reference>